<feature type="chain" id="PRO_5008898432" description="Saposin B-type domain-containing protein" evidence="1">
    <location>
        <begin position="19"/>
        <end position="163"/>
    </location>
</feature>
<evidence type="ECO:0000313" key="3">
    <source>
        <dbReference type="Proteomes" id="UP000186922"/>
    </source>
</evidence>
<evidence type="ECO:0000313" key="2">
    <source>
        <dbReference type="EMBL" id="GAV01197.1"/>
    </source>
</evidence>
<comment type="caution">
    <text evidence="2">The sequence shown here is derived from an EMBL/GenBank/DDBJ whole genome shotgun (WGS) entry which is preliminary data.</text>
</comment>
<feature type="signal peptide" evidence="1">
    <location>
        <begin position="1"/>
        <end position="18"/>
    </location>
</feature>
<sequence length="163" mass="18143">MITAVAVVALLLSVPTKQDVDETSLAYTERLAKQVRSYGDWINIFITLATAALRTSVCLHCSSQVRKIYRCLQRHRGECELLGDEAMCTQILAELDTSLGSISASGVFFINLHYVAKVSTRTRACYETVEIMGHAERTANWKFDRRKVCYCGSVAYVRASAPP</sequence>
<dbReference type="AlphaFoldDB" id="A0A1D1VHS1"/>
<keyword evidence="1" id="KW-0732">Signal</keyword>
<dbReference type="Proteomes" id="UP000186922">
    <property type="component" value="Unassembled WGS sequence"/>
</dbReference>
<accession>A0A1D1VHS1</accession>
<reference evidence="2 3" key="1">
    <citation type="journal article" date="2016" name="Nat. Commun.">
        <title>Extremotolerant tardigrade genome and improved radiotolerance of human cultured cells by tardigrade-unique protein.</title>
        <authorList>
            <person name="Hashimoto T."/>
            <person name="Horikawa D.D."/>
            <person name="Saito Y."/>
            <person name="Kuwahara H."/>
            <person name="Kozuka-Hata H."/>
            <person name="Shin-I T."/>
            <person name="Minakuchi Y."/>
            <person name="Ohishi K."/>
            <person name="Motoyama A."/>
            <person name="Aizu T."/>
            <person name="Enomoto A."/>
            <person name="Kondo K."/>
            <person name="Tanaka S."/>
            <person name="Hara Y."/>
            <person name="Koshikawa S."/>
            <person name="Sagara H."/>
            <person name="Miura T."/>
            <person name="Yokobori S."/>
            <person name="Miyagawa K."/>
            <person name="Suzuki Y."/>
            <person name="Kubo T."/>
            <person name="Oyama M."/>
            <person name="Kohara Y."/>
            <person name="Fujiyama A."/>
            <person name="Arakawa K."/>
            <person name="Katayama T."/>
            <person name="Toyoda A."/>
            <person name="Kunieda T."/>
        </authorList>
    </citation>
    <scope>NUCLEOTIDE SEQUENCE [LARGE SCALE GENOMIC DNA]</scope>
    <source>
        <strain evidence="2 3">YOKOZUNA-1</strain>
    </source>
</reference>
<organism evidence="2 3">
    <name type="scientific">Ramazzottius varieornatus</name>
    <name type="common">Water bear</name>
    <name type="synonym">Tardigrade</name>
    <dbReference type="NCBI Taxonomy" id="947166"/>
    <lineage>
        <taxon>Eukaryota</taxon>
        <taxon>Metazoa</taxon>
        <taxon>Ecdysozoa</taxon>
        <taxon>Tardigrada</taxon>
        <taxon>Eutardigrada</taxon>
        <taxon>Parachela</taxon>
        <taxon>Hypsibioidea</taxon>
        <taxon>Ramazzottiidae</taxon>
        <taxon>Ramazzottius</taxon>
    </lineage>
</organism>
<gene>
    <name evidence="2" type="primary">RvY_11944</name>
    <name evidence="2" type="synonym">RvY_11944.1</name>
    <name evidence="2" type="ORF">RvY_11944-1</name>
</gene>
<proteinExistence type="predicted"/>
<protein>
    <recommendedName>
        <fullName evidence="4">Saposin B-type domain-containing protein</fullName>
    </recommendedName>
</protein>
<dbReference type="EMBL" id="BDGG01000007">
    <property type="protein sequence ID" value="GAV01197.1"/>
    <property type="molecule type" value="Genomic_DNA"/>
</dbReference>
<evidence type="ECO:0008006" key="4">
    <source>
        <dbReference type="Google" id="ProtNLM"/>
    </source>
</evidence>
<keyword evidence="3" id="KW-1185">Reference proteome</keyword>
<name>A0A1D1VHS1_RAMVA</name>
<evidence type="ECO:0000256" key="1">
    <source>
        <dbReference type="SAM" id="SignalP"/>
    </source>
</evidence>